<dbReference type="KEGG" id="smir:SMM_0054"/>
<protein>
    <submittedName>
        <fullName evidence="4">Uncharacterized protein</fullName>
    </submittedName>
</protein>
<keyword evidence="1" id="KW-0175">Coiled coil</keyword>
<dbReference type="OrthoDB" id="387189at2"/>
<evidence type="ECO:0000313" key="4">
    <source>
        <dbReference type="EMBL" id="AHI57441.1"/>
    </source>
</evidence>
<dbReference type="Proteomes" id="UP000019260">
    <property type="component" value="Chromosome"/>
</dbReference>
<dbReference type="RefSeq" id="WP_025316890.1">
    <property type="nucleotide sequence ID" value="NZ_CP002082.1"/>
</dbReference>
<dbReference type="KEGG" id="smia:P344_00320"/>
<accession>W0GJU6</accession>
<dbReference type="EMBL" id="CP006720">
    <property type="protein sequence ID" value="AHI57441.1"/>
    <property type="molecule type" value="Genomic_DNA"/>
</dbReference>
<dbReference type="eggNOG" id="COG0670">
    <property type="taxonomic scope" value="Bacteria"/>
</dbReference>
<gene>
    <name evidence="4" type="ORF">P344_00320</name>
</gene>
<keyword evidence="3" id="KW-0472">Membrane</keyword>
<evidence type="ECO:0000256" key="2">
    <source>
        <dbReference type="SAM" id="MobiDB-lite"/>
    </source>
</evidence>
<feature type="transmembrane region" description="Helical" evidence="3">
    <location>
        <begin position="66"/>
        <end position="85"/>
    </location>
</feature>
<feature type="coiled-coil region" evidence="1">
    <location>
        <begin position="809"/>
        <end position="843"/>
    </location>
</feature>
<dbReference type="HOGENOM" id="CLU_309697_0_0_14"/>
<organism evidence="4 5">
    <name type="scientific">Spiroplasma mirum ATCC 29335</name>
    <dbReference type="NCBI Taxonomy" id="838561"/>
    <lineage>
        <taxon>Bacteria</taxon>
        <taxon>Bacillati</taxon>
        <taxon>Mycoplasmatota</taxon>
        <taxon>Mollicutes</taxon>
        <taxon>Entomoplasmatales</taxon>
        <taxon>Spiroplasmataceae</taxon>
        <taxon>Spiroplasma</taxon>
    </lineage>
</organism>
<proteinExistence type="predicted"/>
<keyword evidence="3" id="KW-1133">Transmembrane helix</keyword>
<dbReference type="PATRIC" id="fig|838561.3.peg.64"/>
<sequence>MFIFLVIFGWILFIVGAIVQIFAAIIQALVVAKVTLPGTIFDINDVFQKTIFKQDKIIDTLVGNGWAYAIIALLLFTALVTIALASFELARIIKGQRIAKPYIKMFFVALIIASLVFGKVSALIMPTFIFVGLLFIESTLFDVEAIRNYADERNMIIVYREDKRFEREVNKEGKYLGSVTSGVGATTVETADSATNFKNNDLINGDDNNNETSPITKKTLFRKAELDDIFNVANDKANEAEIANLINDMNRPAEAVQKPLPVKPSDLKNLPNEPVASPVASESKPQEAILQETVCFSPNTYDYKNDQPVAANANVEILTDHVEPVANHNPEEPVIVAPNEAEVVTSSIEENDVLTNNNVDSNLDEALNDIIESNYQVNYSKKEQKLFVKWEQLYQQAKNLQNEVDEEAQAVSQPTKAIKKKAKIYNNLAKEANTLANKLNLSPDKQLKLMQVTKIFGNASMSTEEFINDNVLDFNLDDVLSDDQPKQEPIEQEGYDFQEEVPTESENSFMTNTCYETSPTVSEDLMETIKENIAEDVFELLDDKQSSEDSLEERNNEEDDAESAFLKHLEQLDHGITEFNNLDNLSAELDDVLTNNFDKSQLDVPVTKPVKATSEEEKNDEVVPSVVTAEATPVGELLNEEVSSEEFVDEPTNETASSPVLAETLININIPSEPRTQDPVASEQVNAQLNFEDEVSYSLDELDNKIMNDDFSDLEDEDVLANLKKQSDNVRAASSQEQTPPVASEIQNPVFKQEPVSSPGFPTNQISEEISDLTTNQTAFASQFNNKIDKLEQLIINSTNTQLEQGQSLKKIQSNIKDLTMKLELLEKQANDLAKKFDEDELRQIELRRGVTPIDQFYPKVDGMSFASARYNLYNRTGCSNTYGALATTGVSHQSGDLYQNKDPKRKVQDILGTCMNRVDYNHINLHNVSKYTKQDIPYETDCQLCQKAKK</sequence>
<evidence type="ECO:0000256" key="1">
    <source>
        <dbReference type="SAM" id="Coils"/>
    </source>
</evidence>
<reference evidence="4 5" key="1">
    <citation type="submission" date="2013-09" db="EMBL/GenBank/DDBJ databases">
        <title>Complete genome sequence of Spiroplasma mirum suckling mouse cataract agent.</title>
        <authorList>
            <person name="Landry C.A."/>
            <person name="Bastian F.O."/>
            <person name="Thune R.L."/>
        </authorList>
    </citation>
    <scope>NUCLEOTIDE SEQUENCE [LARGE SCALE GENOMIC DNA]</scope>
    <source>
        <strain evidence="4 5">SMCA</strain>
    </source>
</reference>
<keyword evidence="5" id="KW-1185">Reference proteome</keyword>
<keyword evidence="3" id="KW-0812">Transmembrane</keyword>
<feature type="transmembrane region" description="Helical" evidence="3">
    <location>
        <begin position="106"/>
        <end position="136"/>
    </location>
</feature>
<dbReference type="STRING" id="838561.P344_00320"/>
<evidence type="ECO:0000313" key="5">
    <source>
        <dbReference type="Proteomes" id="UP000019260"/>
    </source>
</evidence>
<name>W0GJU6_9MOLU</name>
<feature type="region of interest" description="Disordered" evidence="2">
    <location>
        <begin position="261"/>
        <end position="284"/>
    </location>
</feature>
<dbReference type="AlphaFoldDB" id="W0GJU6"/>
<evidence type="ECO:0000256" key="3">
    <source>
        <dbReference type="SAM" id="Phobius"/>
    </source>
</evidence>